<sequence length="745" mass="80756">MFGRRLADDVLRYLELLERQKTEQARAPETAAARGGGGGALQAPFLDFATAAGKRHQTVVPGVGTLHDCCEHAPLFAATARHLLFNCLVPPSLKGRDIGGDRGARLEYLAPPLALALERLAFRPCDPDELVARRNAYYSVLGAVQTLRRSEAFRQLVNFVRDFSQLLESSFRASSLAAADDDASGGAGEPPRKRAKVDVATGGSARGTLEPFQKMILMHATYFLASVILGDRAEQVAPFLRLVFETPLFSDAAVRHFRQRATVFLVPRRHGKTWFLVPLVALSLASFRGIKIGYTAHIRKAIEPVFDEIDACLRSWFGAARVEHVKGETISFSFPDGSRSTIVFASSHNTNGIRGQDFNLLFVDEANFIRPEAVQTIMGFLNQANCKIIFVSSTNTGKASTSFLYNLRGSADALLNVVTYICDDHMARVTAHTDATACSCYVLNKPVFITMDSAVRRTAELFLADSFMQEIIGGRGPEAPTEDRQVLTRSAGERFLLYRPSTTANGALMDPELFVYVDPAFTANTRASGTGVAVAGRYRGDHILFALEHFFLRALTGSAADDIAGCAAQSALQVLALHPGVFRSVCVAVEGNSSQDSAVAIAAAMHAEMLRVLAGRDAAAAEPVEIAFYHCEPPGGAVLYPFFLLNKQKTPAFDYFIKKFNSGGVLASQELVSTTVRLQSDPVEYLMGQLNNLTETVAPQSEVRTYSGKRNGASDDMMVATIMAVYLSASPEAMRSFAPLSSTGS</sequence>
<evidence type="ECO:0000256" key="5">
    <source>
        <dbReference type="ARBA" id="ARBA00023219"/>
    </source>
</evidence>
<dbReference type="GeneID" id="9829340"/>
<dbReference type="EMBL" id="HM625781">
    <property type="protein sequence ID" value="ADO13811.1"/>
    <property type="molecule type" value="Genomic_DNA"/>
</dbReference>
<evidence type="ECO:0000256" key="3">
    <source>
        <dbReference type="ARBA" id="ARBA00022801"/>
    </source>
</evidence>
<dbReference type="Pfam" id="PF02500">
    <property type="entry name" value="DNA_pack_N"/>
    <property type="match status" value="1"/>
</dbReference>
<dbReference type="Gene3D" id="3.30.420.320">
    <property type="match status" value="1"/>
</dbReference>
<evidence type="ECO:0000256" key="1">
    <source>
        <dbReference type="ARBA" id="ARBA00022562"/>
    </source>
</evidence>
<dbReference type="InterPro" id="IPR003499">
    <property type="entry name" value="DNA_pack_N"/>
</dbReference>
<organismHost>
    <name type="scientific">Callithrix</name>
    <dbReference type="NCBI Taxonomy" id="9481"/>
</organismHost>
<dbReference type="HAMAP" id="MF_04013">
    <property type="entry name" value="HSV_TRM3"/>
    <property type="match status" value="1"/>
</dbReference>
<dbReference type="InterPro" id="IPR038435">
    <property type="entry name" value="DNA_pack_C_sf"/>
</dbReference>
<dbReference type="InterPro" id="IPR003498">
    <property type="entry name" value="DNA_pack_C"/>
</dbReference>
<feature type="domain" description="Probable DNA packing protein N-terminal" evidence="8">
    <location>
        <begin position="55"/>
        <end position="355"/>
    </location>
</feature>
<dbReference type="InterPro" id="IPR033663">
    <property type="entry name" value="HSV_TRM3"/>
</dbReference>
<keyword evidence="4" id="KW-0238">DNA-binding</keyword>
<accession>E2IUF3</accession>
<dbReference type="GO" id="GO:0051276">
    <property type="term" value="P:chromosome organization"/>
    <property type="evidence" value="ECO:0007669"/>
    <property type="project" value="InterPro"/>
</dbReference>
<dbReference type="GO" id="GO:0016787">
    <property type="term" value="F:hydrolase activity"/>
    <property type="evidence" value="ECO:0007669"/>
    <property type="project" value="UniProtKB-KW"/>
</dbReference>
<dbReference type="KEGG" id="vg:9829340"/>
<feature type="domain" description="Probable DNA packing protein C-terminal" evidence="7">
    <location>
        <begin position="381"/>
        <end position="735"/>
    </location>
</feature>
<dbReference type="Proteomes" id="UP000127069">
    <property type="component" value="Segment"/>
</dbReference>
<keyword evidence="2" id="KW-1188">Viral release from host cell</keyword>
<dbReference type="InterPro" id="IPR027417">
    <property type="entry name" value="P-loop_NTPase"/>
</dbReference>
<evidence type="ECO:0000313" key="10">
    <source>
        <dbReference type="Proteomes" id="UP000127069"/>
    </source>
</evidence>
<protein>
    <submittedName>
        <fullName evidence="9">DNA packaging terminase subunit 1</fullName>
    </submittedName>
</protein>
<evidence type="ECO:0000256" key="4">
    <source>
        <dbReference type="ARBA" id="ARBA00023125"/>
    </source>
</evidence>
<proteinExistence type="inferred from homology"/>
<keyword evidence="10" id="KW-1185">Reference proteome</keyword>
<evidence type="ECO:0000313" key="9">
    <source>
        <dbReference type="EMBL" id="ADO13811.1"/>
    </source>
</evidence>
<evidence type="ECO:0000256" key="2">
    <source>
        <dbReference type="ARBA" id="ARBA00022612"/>
    </source>
</evidence>
<dbReference type="GO" id="GO:0003677">
    <property type="term" value="F:DNA binding"/>
    <property type="evidence" value="ECO:0007669"/>
    <property type="project" value="UniProtKB-KW"/>
</dbReference>
<evidence type="ECO:0000256" key="6">
    <source>
        <dbReference type="SAM" id="MobiDB-lite"/>
    </source>
</evidence>
<keyword evidence="1" id="KW-1048">Host nucleus</keyword>
<evidence type="ECO:0000259" key="8">
    <source>
        <dbReference type="Pfam" id="PF02500"/>
    </source>
</evidence>
<reference evidence="9 10" key="1">
    <citation type="journal article" date="2011" name="Virology">
        <title>Structure and sequence of the saimiriine herpesvirus 1 genome.</title>
        <authorList>
            <person name="Tyler S."/>
            <person name="Severini A."/>
            <person name="Black D."/>
            <person name="Walker M."/>
            <person name="Eberle R."/>
        </authorList>
    </citation>
    <scope>NUCLEOTIDE SEQUENCE [LARGE SCALE GENOMIC DNA]</scope>
    <source>
        <strain evidence="9">MV 5-4</strain>
    </source>
</reference>
<name>E2IUF3_SHV1</name>
<keyword evidence="5" id="KW-0231">Viral genome packaging</keyword>
<organismHost>
    <name type="scientific">Saimiri</name>
    <name type="common">squirrel monkeys</name>
    <dbReference type="NCBI Taxonomy" id="9520"/>
</organismHost>
<organism evidence="9 10">
    <name type="scientific">Saimiriine herpesvirus 1 (strain MV-5-4-PSL)</name>
    <name type="common">SaHV-1</name>
    <name type="synonym">Marmoset herpesvirus</name>
    <dbReference type="NCBI Taxonomy" id="10353"/>
    <lineage>
        <taxon>Viruses</taxon>
        <taxon>Duplodnaviria</taxon>
        <taxon>Heunggongvirae</taxon>
        <taxon>Peploviricota</taxon>
        <taxon>Herviviricetes</taxon>
        <taxon>Herpesvirales</taxon>
        <taxon>Orthoherpesviridae</taxon>
        <taxon>Alphaherpesvirinae</taxon>
        <taxon>Simplexvirus</taxon>
        <taxon>Simplexvirus saimiriinealpha1</taxon>
    </lineage>
</organism>
<dbReference type="RefSeq" id="YP_003933823.1">
    <property type="nucleotide sequence ID" value="NC_014567.1"/>
</dbReference>
<dbReference type="Pfam" id="PF02499">
    <property type="entry name" value="DNA_pack_C"/>
    <property type="match status" value="1"/>
</dbReference>
<dbReference type="Gene3D" id="3.40.50.300">
    <property type="entry name" value="P-loop containing nucleotide triphosphate hydrolases"/>
    <property type="match status" value="1"/>
</dbReference>
<gene>
    <name evidence="9" type="primary">UL15</name>
</gene>
<keyword evidence="3" id="KW-0378">Hydrolase</keyword>
<feature type="region of interest" description="Disordered" evidence="6">
    <location>
        <begin position="180"/>
        <end position="200"/>
    </location>
</feature>
<dbReference type="OrthoDB" id="787at10239"/>
<evidence type="ECO:0000259" key="7">
    <source>
        <dbReference type="Pfam" id="PF02499"/>
    </source>
</evidence>